<reference evidence="6 7" key="1">
    <citation type="submission" date="2016-09" db="EMBL/GenBank/DDBJ databases">
        <title>Alteromonas lipolytica, a new species isolated from sea water.</title>
        <authorList>
            <person name="Wu Y.-H."/>
            <person name="Cheng H."/>
            <person name="Xu X.-W."/>
        </authorList>
    </citation>
    <scope>NUCLEOTIDE SEQUENCE [LARGE SCALE GENOMIC DNA]</scope>
    <source>
        <strain evidence="6 7">JW12</strain>
    </source>
</reference>
<dbReference type="InterPro" id="IPR027477">
    <property type="entry name" value="Succ_DH/fumarate_Rdtase_cat_sf"/>
</dbReference>
<evidence type="ECO:0000256" key="3">
    <source>
        <dbReference type="ARBA" id="ARBA00022827"/>
    </source>
</evidence>
<evidence type="ECO:0000256" key="1">
    <source>
        <dbReference type="ARBA" id="ARBA00001974"/>
    </source>
</evidence>
<dbReference type="AlphaFoldDB" id="A0A1E8FAA2"/>
<evidence type="ECO:0000313" key="7">
    <source>
        <dbReference type="Proteomes" id="UP000176037"/>
    </source>
</evidence>
<dbReference type="InterPro" id="IPR003953">
    <property type="entry name" value="FAD-dep_OxRdtase_2_FAD-bd"/>
</dbReference>
<dbReference type="STRING" id="1856405.BFC17_06555"/>
<keyword evidence="2" id="KW-0285">Flavoprotein</keyword>
<evidence type="ECO:0000313" key="6">
    <source>
        <dbReference type="EMBL" id="OFI32841.1"/>
    </source>
</evidence>
<dbReference type="Proteomes" id="UP000176037">
    <property type="component" value="Unassembled WGS sequence"/>
</dbReference>
<gene>
    <name evidence="6" type="ORF">BFC17_06555</name>
</gene>
<dbReference type="Gene3D" id="3.50.50.60">
    <property type="entry name" value="FAD/NAD(P)-binding domain"/>
    <property type="match status" value="1"/>
</dbReference>
<keyword evidence="7" id="KW-1185">Reference proteome</keyword>
<dbReference type="Pfam" id="PF00890">
    <property type="entry name" value="FAD_binding_2"/>
    <property type="match status" value="1"/>
</dbReference>
<comment type="cofactor">
    <cofactor evidence="1">
        <name>FAD</name>
        <dbReference type="ChEBI" id="CHEBI:57692"/>
    </cofactor>
</comment>
<evidence type="ECO:0000259" key="5">
    <source>
        <dbReference type="Pfam" id="PF00890"/>
    </source>
</evidence>
<feature type="domain" description="FAD-dependent oxidoreductase 2 FAD-binding" evidence="5">
    <location>
        <begin position="1"/>
        <end position="433"/>
    </location>
</feature>
<evidence type="ECO:0000256" key="4">
    <source>
        <dbReference type="ARBA" id="ARBA00023002"/>
    </source>
</evidence>
<sequence length="461" mass="49858">MGAGTPGVPCALAAREEGATVAILQKEDDASACGNVGSGINLANSDAADIEALLSHLMADSGHRPKRGLLTSWAQNSGEAINWLIEKMQAAGAQVSDLGNGAHAGLLEKNGFNISFVTSFFGPKPYDVGDALKSLCRLAEKEGVETFFRTPAKQLVVDNGRVVGVIAETENGYVQFKAKKGVVVATGDYQNDRDMMGYYLPDVGNLVPKKAGRTGDGHKMIVWAGGRIENLGHTKMCHDFDSGPMCNQPFMRVKLNGKRFCDETLGMELMNNYVLDAENKGHYCQIFDADYMEKAADWSGELVAPEELKMWMPEEDVERKGVEVDLINTVKADTLEELAAKLGITDVDAFISSVQRYNEMVAEGQDTEFGKPSKFLKTIDKAPYYGIHRLLGMSMSCSGVEVDENLQCLDINGNPIDGLYAAGNCAGNFYGGVEYPMTVAGLNLGHNYTQGYVIGKALAKR</sequence>
<comment type="caution">
    <text evidence="6">The sequence shown here is derived from an EMBL/GenBank/DDBJ whole genome shotgun (WGS) entry which is preliminary data.</text>
</comment>
<dbReference type="SUPFAM" id="SSF56425">
    <property type="entry name" value="Succinate dehydrogenase/fumarate reductase flavoprotein, catalytic domain"/>
    <property type="match status" value="1"/>
</dbReference>
<name>A0A1E8FAA2_9ALTE</name>
<dbReference type="Gene3D" id="3.90.700.10">
    <property type="entry name" value="Succinate dehydrogenase/fumarate reductase flavoprotein, catalytic domain"/>
    <property type="match status" value="1"/>
</dbReference>
<dbReference type="SUPFAM" id="SSF51905">
    <property type="entry name" value="FAD/NAD(P)-binding domain"/>
    <property type="match status" value="1"/>
</dbReference>
<dbReference type="InterPro" id="IPR036188">
    <property type="entry name" value="FAD/NAD-bd_sf"/>
</dbReference>
<accession>A0A1E8FAA2</accession>
<evidence type="ECO:0000256" key="2">
    <source>
        <dbReference type="ARBA" id="ARBA00022630"/>
    </source>
</evidence>
<organism evidence="6 7">
    <name type="scientific">Alteromonas lipolytica</name>
    <dbReference type="NCBI Taxonomy" id="1856405"/>
    <lineage>
        <taxon>Bacteria</taxon>
        <taxon>Pseudomonadati</taxon>
        <taxon>Pseudomonadota</taxon>
        <taxon>Gammaproteobacteria</taxon>
        <taxon>Alteromonadales</taxon>
        <taxon>Alteromonadaceae</taxon>
        <taxon>Alteromonas/Salinimonas group</taxon>
        <taxon>Alteromonas</taxon>
    </lineage>
</organism>
<dbReference type="PANTHER" id="PTHR43400:SF7">
    <property type="entry name" value="FAD-DEPENDENT OXIDOREDUCTASE 2 FAD BINDING DOMAIN-CONTAINING PROTEIN"/>
    <property type="match status" value="1"/>
</dbReference>
<keyword evidence="3" id="KW-0274">FAD</keyword>
<keyword evidence="4" id="KW-0560">Oxidoreductase</keyword>
<dbReference type="GO" id="GO:0016491">
    <property type="term" value="F:oxidoreductase activity"/>
    <property type="evidence" value="ECO:0007669"/>
    <property type="project" value="UniProtKB-KW"/>
</dbReference>
<dbReference type="InterPro" id="IPR050315">
    <property type="entry name" value="FAD-oxidoreductase_2"/>
</dbReference>
<protein>
    <submittedName>
        <fullName evidence="6">Fumarate reductase</fullName>
    </submittedName>
</protein>
<proteinExistence type="predicted"/>
<dbReference type="PANTHER" id="PTHR43400">
    <property type="entry name" value="FUMARATE REDUCTASE"/>
    <property type="match status" value="1"/>
</dbReference>
<dbReference type="EMBL" id="MJIC01000016">
    <property type="protein sequence ID" value="OFI32841.1"/>
    <property type="molecule type" value="Genomic_DNA"/>
</dbReference>